<dbReference type="Gene3D" id="1.10.340.70">
    <property type="match status" value="1"/>
</dbReference>
<protein>
    <submittedName>
        <fullName evidence="2">Transposon Tf2-1 polyprotein isoform X1</fullName>
    </submittedName>
</protein>
<gene>
    <name evidence="2" type="ORF">E5676_scaffold66G00780</name>
</gene>
<accession>A0A5D3CHY8</accession>
<dbReference type="FunFam" id="1.10.340.70:FF:000001">
    <property type="entry name" value="Retrovirus-related Pol polyprotein from transposon gypsy-like Protein"/>
    <property type="match status" value="1"/>
</dbReference>
<dbReference type="AlphaFoldDB" id="A0A5D3CHY8"/>
<organism evidence="2 3">
    <name type="scientific">Cucumis melo var. makuwa</name>
    <name type="common">Oriental melon</name>
    <dbReference type="NCBI Taxonomy" id="1194695"/>
    <lineage>
        <taxon>Eukaryota</taxon>
        <taxon>Viridiplantae</taxon>
        <taxon>Streptophyta</taxon>
        <taxon>Embryophyta</taxon>
        <taxon>Tracheophyta</taxon>
        <taxon>Spermatophyta</taxon>
        <taxon>Magnoliopsida</taxon>
        <taxon>eudicotyledons</taxon>
        <taxon>Gunneridae</taxon>
        <taxon>Pentapetalae</taxon>
        <taxon>rosids</taxon>
        <taxon>fabids</taxon>
        <taxon>Cucurbitales</taxon>
        <taxon>Cucurbitaceae</taxon>
        <taxon>Benincaseae</taxon>
        <taxon>Cucumis</taxon>
    </lineage>
</organism>
<dbReference type="InterPro" id="IPR041588">
    <property type="entry name" value="Integrase_H2C2"/>
</dbReference>
<comment type="caution">
    <text evidence="2">The sequence shown here is derived from an EMBL/GenBank/DDBJ whole genome shotgun (WGS) entry which is preliminary data.</text>
</comment>
<evidence type="ECO:0000313" key="3">
    <source>
        <dbReference type="Proteomes" id="UP000321947"/>
    </source>
</evidence>
<dbReference type="EMBL" id="SSTD01010904">
    <property type="protein sequence ID" value="TYK11165.1"/>
    <property type="molecule type" value="Genomic_DNA"/>
</dbReference>
<feature type="domain" description="Integrase zinc-binding" evidence="1">
    <location>
        <begin position="40"/>
        <end position="92"/>
    </location>
</feature>
<evidence type="ECO:0000313" key="2">
    <source>
        <dbReference type="EMBL" id="TYK11165.1"/>
    </source>
</evidence>
<proteinExistence type="predicted"/>
<name>A0A5D3CHY8_CUCMM</name>
<dbReference type="Pfam" id="PF17921">
    <property type="entry name" value="Integrase_H2C2"/>
    <property type="match status" value="1"/>
</dbReference>
<dbReference type="Proteomes" id="UP000321947">
    <property type="component" value="Unassembled WGS sequence"/>
</dbReference>
<evidence type="ECO:0000259" key="1">
    <source>
        <dbReference type="Pfam" id="PF17921"/>
    </source>
</evidence>
<sequence length="92" mass="10469">MKLMKIIAEANSDVAQQDSKFKICNGMLKYKDRLVISQSSKLIPQVLHSYHDSAVGGHSGVLRTYKRIAGELYWQGMKTVIKKYCAECLIYQ</sequence>
<reference evidence="2 3" key="1">
    <citation type="submission" date="2019-08" db="EMBL/GenBank/DDBJ databases">
        <title>Draft genome sequences of two oriental melons (Cucumis melo L. var makuwa).</title>
        <authorList>
            <person name="Kwon S.-Y."/>
        </authorList>
    </citation>
    <scope>NUCLEOTIDE SEQUENCE [LARGE SCALE GENOMIC DNA]</scope>
    <source>
        <strain evidence="3">cv. Chang Bougi</strain>
        <tissue evidence="2">Leaf</tissue>
    </source>
</reference>